<feature type="non-terminal residue" evidence="3">
    <location>
        <position position="529"/>
    </location>
</feature>
<protein>
    <recommendedName>
        <fullName evidence="2">DUF5745 domain-containing protein</fullName>
    </recommendedName>
</protein>
<dbReference type="GO" id="GO:0000922">
    <property type="term" value="C:spindle pole"/>
    <property type="evidence" value="ECO:0007669"/>
    <property type="project" value="InterPro"/>
</dbReference>
<name>A0A177ASI3_9BILA</name>
<dbReference type="PANTHER" id="PTHR22545:SF0">
    <property type="entry name" value="CENTROSOMAL PROTEIN OF 95 KDA"/>
    <property type="match status" value="1"/>
</dbReference>
<evidence type="ECO:0000313" key="3">
    <source>
        <dbReference type="EMBL" id="OAF64949.1"/>
    </source>
</evidence>
<dbReference type="Proteomes" id="UP000078046">
    <property type="component" value="Unassembled WGS sequence"/>
</dbReference>
<dbReference type="GO" id="GO:0005813">
    <property type="term" value="C:centrosome"/>
    <property type="evidence" value="ECO:0007669"/>
    <property type="project" value="InterPro"/>
</dbReference>
<dbReference type="AlphaFoldDB" id="A0A177ASI3"/>
<evidence type="ECO:0000259" key="2">
    <source>
        <dbReference type="Pfam" id="PF19016"/>
    </source>
</evidence>
<dbReference type="EMBL" id="LWCA01001523">
    <property type="protein sequence ID" value="OAF64949.1"/>
    <property type="molecule type" value="Genomic_DNA"/>
</dbReference>
<reference evidence="3 4" key="1">
    <citation type="submission" date="2016-04" db="EMBL/GenBank/DDBJ databases">
        <title>The genome of Intoshia linei affirms orthonectids as highly simplified spiralians.</title>
        <authorList>
            <person name="Mikhailov K.V."/>
            <person name="Slusarev G.S."/>
            <person name="Nikitin M.A."/>
            <person name="Logacheva M.D."/>
            <person name="Penin A."/>
            <person name="Aleoshin V."/>
            <person name="Panchin Y.V."/>
        </authorList>
    </citation>
    <scope>NUCLEOTIDE SEQUENCE [LARGE SCALE GENOMIC DNA]</scope>
    <source>
        <strain evidence="3">Intl2013</strain>
        <tissue evidence="3">Whole animal</tissue>
    </source>
</reference>
<comment type="caution">
    <text evidence="3">The sequence shown here is derived from an EMBL/GenBank/DDBJ whole genome shotgun (WGS) entry which is preliminary data.</text>
</comment>
<keyword evidence="1" id="KW-0175">Coiled coil</keyword>
<dbReference type="InterPro" id="IPR044039">
    <property type="entry name" value="DUF5745"/>
</dbReference>
<dbReference type="PANTHER" id="PTHR22545">
    <property type="entry name" value="CENTROSOMAL PROTEIN OF 95 KDA"/>
    <property type="match status" value="1"/>
</dbReference>
<dbReference type="OrthoDB" id="545730at2759"/>
<dbReference type="Pfam" id="PF19016">
    <property type="entry name" value="DUF5745"/>
    <property type="match status" value="1"/>
</dbReference>
<proteinExistence type="predicted"/>
<dbReference type="InterPro" id="IPR026619">
    <property type="entry name" value="CEP95"/>
</dbReference>
<accession>A0A177ASI3</accession>
<evidence type="ECO:0000313" key="4">
    <source>
        <dbReference type="Proteomes" id="UP000078046"/>
    </source>
</evidence>
<organism evidence="3 4">
    <name type="scientific">Intoshia linei</name>
    <dbReference type="NCBI Taxonomy" id="1819745"/>
    <lineage>
        <taxon>Eukaryota</taxon>
        <taxon>Metazoa</taxon>
        <taxon>Spiralia</taxon>
        <taxon>Lophotrochozoa</taxon>
        <taxon>Mesozoa</taxon>
        <taxon>Orthonectida</taxon>
        <taxon>Rhopaluridae</taxon>
        <taxon>Intoshia</taxon>
    </lineage>
</organism>
<evidence type="ECO:0000256" key="1">
    <source>
        <dbReference type="SAM" id="Coils"/>
    </source>
</evidence>
<feature type="coiled-coil region" evidence="1">
    <location>
        <begin position="502"/>
        <end position="529"/>
    </location>
</feature>
<gene>
    <name evidence="3" type="ORF">A3Q56_07327</name>
</gene>
<feature type="domain" description="DUF5745" evidence="2">
    <location>
        <begin position="62"/>
        <end position="113"/>
    </location>
</feature>
<sequence>MAKLRKSCTEDKKNAILMANQLLRKIGATIIIRKWHEMGSWLFIMLFEQLFKFTPEGIDTTSIDRHQEVKNCHIILDTLSKEILKTSLDHITAKNIVSGKYISINNLLEIFMDLYDIVGVYQDNKLKFNKVEIDKDNTEYVPIWDKYQKIVLSESKNCQNDEIKTENKQTSDYLPAWSEIPRPRGKIILNEKDQTTESVLLSKNQKSSCNDKSRTEKDIYDLTRSLEDRISLLRQNVDKSEPFTFSSVESLQELKTVLDTKKFYSDKVNDSTNTSLMSLVNTERSENFAFKSPKSCKISDIDESNLIYIPNIQEKPESPNSKFQYDHFEQLKNTKSSILNDDVSIKSIQNTGASKTLQRLEDILKKMEKIKENGETMSVCDQINILKQLYDKELKDYLKEKETNEQTVMNTNKINVNIPHKTESNQKTIPRDNETITSDEVNNIQNDKNAPAVGDVLNWIRTNVPSFKISKETENLLEKKNMQHQQHVQNVLSNNKNKIIKKKKIMEAYNQYEKLFEKAEQANQYKKQK</sequence>
<keyword evidence="4" id="KW-1185">Reference proteome</keyword>